<name>A0AAV3RWH5_LITER</name>
<proteinExistence type="predicted"/>
<keyword evidence="4" id="KW-1185">Reference proteome</keyword>
<sequence>MYAMKGSWVGQTFALASNSGPGGKKTRSRRSKEERKAMVESFIERYQKSNSGNFPSLNLTHKEVGGSYYIVREIVREVIQENRVLGPGILPTSENNDYPSLEHYPLGSISTEPQIKIFSSEGSRSMTEVNHNSLSEGFSSNGGLYEHGNQRENDDPILKNNASVVGHEHDGSSTSLSGNIDDETREHQFSSSSEKMPEPIDMQSVGEQITSRSNKNIQEKESEELILGNDLPVYNEATNIDQLQSSVEGSTGSQVEISTREEISSGSNQPGSTHEECKENKQLEVQLQESTNDMTDGENKQEVKDLSTQIEAEVVVETFPLRSLPNNIHGFDQELGESHGPTNYLEEEKTEEDKLNSLHEATVSTEKGSQATELSTTPSESPKGNMATGDIVVTNKTFSAAGNKPINASNGVQYVNHIAAGTDDSPKKFSPLGTATTKTRFDVHQDSNSKKGSNPTLNRINLETWEGRSRPDANPLLALVKSFITAFVKFWTE</sequence>
<dbReference type="Proteomes" id="UP001454036">
    <property type="component" value="Unassembled WGS sequence"/>
</dbReference>
<dbReference type="AlphaFoldDB" id="A0AAV3RWH5"/>
<feature type="region of interest" description="Disordered" evidence="1">
    <location>
        <begin position="361"/>
        <end position="386"/>
    </location>
</feature>
<evidence type="ECO:0000259" key="2">
    <source>
        <dbReference type="Pfam" id="PF25896"/>
    </source>
</evidence>
<gene>
    <name evidence="3" type="ORF">LIER_32890</name>
</gene>
<dbReference type="PANTHER" id="PTHR34568">
    <property type="entry name" value="RRM DOMAIN-CONTAINING PROTEIN"/>
    <property type="match status" value="1"/>
</dbReference>
<organism evidence="3 4">
    <name type="scientific">Lithospermum erythrorhizon</name>
    <name type="common">Purple gromwell</name>
    <name type="synonym">Lithospermum officinale var. erythrorhizon</name>
    <dbReference type="NCBI Taxonomy" id="34254"/>
    <lineage>
        <taxon>Eukaryota</taxon>
        <taxon>Viridiplantae</taxon>
        <taxon>Streptophyta</taxon>
        <taxon>Embryophyta</taxon>
        <taxon>Tracheophyta</taxon>
        <taxon>Spermatophyta</taxon>
        <taxon>Magnoliopsida</taxon>
        <taxon>eudicotyledons</taxon>
        <taxon>Gunneridae</taxon>
        <taxon>Pentapetalae</taxon>
        <taxon>asterids</taxon>
        <taxon>lamiids</taxon>
        <taxon>Boraginales</taxon>
        <taxon>Boraginaceae</taxon>
        <taxon>Boraginoideae</taxon>
        <taxon>Lithospermeae</taxon>
        <taxon>Lithospermum</taxon>
    </lineage>
</organism>
<feature type="compositionally biased region" description="Polar residues" evidence="1">
    <location>
        <begin position="205"/>
        <end position="216"/>
    </location>
</feature>
<dbReference type="InterPro" id="IPR058942">
    <property type="entry name" value="AT3G52170-like"/>
</dbReference>
<feature type="region of interest" description="Disordered" evidence="1">
    <location>
        <begin position="15"/>
        <end position="36"/>
    </location>
</feature>
<dbReference type="Pfam" id="PF25896">
    <property type="entry name" value="HTH_AT3G52170"/>
    <property type="match status" value="1"/>
</dbReference>
<feature type="region of interest" description="Disordered" evidence="1">
    <location>
        <begin position="132"/>
        <end position="219"/>
    </location>
</feature>
<comment type="caution">
    <text evidence="3">The sequence shown here is derived from an EMBL/GenBank/DDBJ whole genome shotgun (WGS) entry which is preliminary data.</text>
</comment>
<dbReference type="EMBL" id="BAABME010012867">
    <property type="protein sequence ID" value="GAA0185602.1"/>
    <property type="molecule type" value="Genomic_DNA"/>
</dbReference>
<feature type="compositionally biased region" description="Polar residues" evidence="1">
    <location>
        <begin position="362"/>
        <end position="382"/>
    </location>
</feature>
<evidence type="ECO:0000313" key="4">
    <source>
        <dbReference type="Proteomes" id="UP001454036"/>
    </source>
</evidence>
<feature type="region of interest" description="Disordered" evidence="1">
    <location>
        <begin position="246"/>
        <end position="279"/>
    </location>
</feature>
<evidence type="ECO:0000256" key="1">
    <source>
        <dbReference type="SAM" id="MobiDB-lite"/>
    </source>
</evidence>
<feature type="domain" description="AT3G52170-like helix-turn-helix" evidence="2">
    <location>
        <begin position="31"/>
        <end position="79"/>
    </location>
</feature>
<evidence type="ECO:0000313" key="3">
    <source>
        <dbReference type="EMBL" id="GAA0185602.1"/>
    </source>
</evidence>
<protein>
    <recommendedName>
        <fullName evidence="2">AT3G52170-like helix-turn-helix domain-containing protein</fullName>
    </recommendedName>
</protein>
<feature type="compositionally biased region" description="Polar residues" evidence="1">
    <location>
        <begin position="132"/>
        <end position="142"/>
    </location>
</feature>
<accession>A0AAV3RWH5</accession>
<feature type="compositionally biased region" description="Basic and acidic residues" evidence="1">
    <location>
        <begin position="148"/>
        <end position="157"/>
    </location>
</feature>
<dbReference type="PANTHER" id="PTHR34568:SF1">
    <property type="entry name" value="DNA BINDING PROTEIN"/>
    <property type="match status" value="1"/>
</dbReference>
<reference evidence="3 4" key="1">
    <citation type="submission" date="2024-01" db="EMBL/GenBank/DDBJ databases">
        <title>The complete chloroplast genome sequence of Lithospermum erythrorhizon: insights into the phylogenetic relationship among Boraginaceae species and the maternal lineages of purple gromwells.</title>
        <authorList>
            <person name="Okada T."/>
            <person name="Watanabe K."/>
        </authorList>
    </citation>
    <scope>NUCLEOTIDE SEQUENCE [LARGE SCALE GENOMIC DNA]</scope>
</reference>
<feature type="compositionally biased region" description="Polar residues" evidence="1">
    <location>
        <begin position="246"/>
        <end position="257"/>
    </location>
</feature>
<dbReference type="InterPro" id="IPR058941">
    <property type="entry name" value="HTH_AT3G52170-like"/>
</dbReference>